<reference evidence="7" key="1">
    <citation type="submission" date="2016-12" db="EMBL/GenBank/DDBJ databases">
        <authorList>
            <person name="Varghese N."/>
            <person name="Submissions S."/>
        </authorList>
    </citation>
    <scope>NUCLEOTIDE SEQUENCE [LARGE SCALE GENOMIC DNA]</scope>
    <source>
        <strain evidence="7">DSM 25035</strain>
    </source>
</reference>
<dbReference type="Pfam" id="PF00884">
    <property type="entry name" value="Sulfatase"/>
    <property type="match status" value="1"/>
</dbReference>
<dbReference type="Proteomes" id="UP000184609">
    <property type="component" value="Unassembled WGS sequence"/>
</dbReference>
<evidence type="ECO:0000313" key="6">
    <source>
        <dbReference type="EMBL" id="SHO64812.1"/>
    </source>
</evidence>
<dbReference type="InterPro" id="IPR024607">
    <property type="entry name" value="Sulfatase_CS"/>
</dbReference>
<dbReference type="RefSeq" id="WP_073573276.1">
    <property type="nucleotide sequence ID" value="NZ_FRXN01000006.1"/>
</dbReference>
<keyword evidence="4" id="KW-0106">Calcium</keyword>
<evidence type="ECO:0000256" key="1">
    <source>
        <dbReference type="ARBA" id="ARBA00008779"/>
    </source>
</evidence>
<dbReference type="GO" id="GO:0004065">
    <property type="term" value="F:arylsulfatase activity"/>
    <property type="evidence" value="ECO:0007669"/>
    <property type="project" value="TreeGrafter"/>
</dbReference>
<dbReference type="GO" id="GO:0046872">
    <property type="term" value="F:metal ion binding"/>
    <property type="evidence" value="ECO:0007669"/>
    <property type="project" value="UniProtKB-KW"/>
</dbReference>
<dbReference type="AlphaFoldDB" id="A0A1M7ZJ24"/>
<keyword evidence="7" id="KW-1185">Reference proteome</keyword>
<dbReference type="PANTHER" id="PTHR42693:SF53">
    <property type="entry name" value="ENDO-4-O-SULFATASE"/>
    <property type="match status" value="1"/>
</dbReference>
<evidence type="ECO:0000313" key="7">
    <source>
        <dbReference type="Proteomes" id="UP000184609"/>
    </source>
</evidence>
<evidence type="ECO:0000256" key="4">
    <source>
        <dbReference type="ARBA" id="ARBA00022837"/>
    </source>
</evidence>
<dbReference type="OrthoDB" id="9764377at2"/>
<evidence type="ECO:0000259" key="5">
    <source>
        <dbReference type="Pfam" id="PF00884"/>
    </source>
</evidence>
<sequence>MIRSGFTFSIVLFSLIFHNSWSHNLPDTTKYNLVLIVADDLGYGDLGFTGSTQIKTPNIDQLAASGVTFTQGYVSSAVCSPSRAGLITGVNQVEFGHDNNLAENQPGFDPEYLGMPLSQKTLADLLKPYGYVNGLIGKWHLGKEPQFHPLKRGFDEFWGYTGGGHDYFEALPEGKGYKEPIESNFKTPAPLTYITDDVGNECVDFITRHKSEPFFLFASFNAPHTPMQALEEDLALYQNILDEKRRTYAAMVHRLDINVGKIIHSLEENGIKENTLVVFISDNGGPADSNASINAPYRGQKGILLEGGIHVPFILNLPAKYPEGQISNQTVSSLDIAPTFLALASQGKSELKGFSGVDLNPSLTGSTSIELEREIKWKFTISRAIRHGDWKLVSIPDRLPMLYNLKEDPSELNNLALEKSDITQSLLKKLGDWEVSLPHPVFLEGAQWRKRQLSLYDETYQLTQPEKE</sequence>
<dbReference type="PANTHER" id="PTHR42693">
    <property type="entry name" value="ARYLSULFATASE FAMILY MEMBER"/>
    <property type="match status" value="1"/>
</dbReference>
<dbReference type="Gene3D" id="3.30.1120.10">
    <property type="match status" value="1"/>
</dbReference>
<keyword evidence="2" id="KW-0479">Metal-binding</keyword>
<comment type="similarity">
    <text evidence="1">Belongs to the sulfatase family.</text>
</comment>
<dbReference type="STRING" id="1073327.SAMN04488108_3671"/>
<dbReference type="InterPro" id="IPR017850">
    <property type="entry name" value="Alkaline_phosphatase_core_sf"/>
</dbReference>
<evidence type="ECO:0000256" key="3">
    <source>
        <dbReference type="ARBA" id="ARBA00022801"/>
    </source>
</evidence>
<dbReference type="SUPFAM" id="SSF53649">
    <property type="entry name" value="Alkaline phosphatase-like"/>
    <property type="match status" value="1"/>
</dbReference>
<organism evidence="6 7">
    <name type="scientific">Algoriphagus zhangzhouensis</name>
    <dbReference type="NCBI Taxonomy" id="1073327"/>
    <lineage>
        <taxon>Bacteria</taxon>
        <taxon>Pseudomonadati</taxon>
        <taxon>Bacteroidota</taxon>
        <taxon>Cytophagia</taxon>
        <taxon>Cytophagales</taxon>
        <taxon>Cyclobacteriaceae</taxon>
        <taxon>Algoriphagus</taxon>
    </lineage>
</organism>
<protein>
    <submittedName>
        <fullName evidence="6">Arylsulfatase A</fullName>
    </submittedName>
</protein>
<dbReference type="InterPro" id="IPR000917">
    <property type="entry name" value="Sulfatase_N"/>
</dbReference>
<dbReference type="EMBL" id="FRXN01000006">
    <property type="protein sequence ID" value="SHO64812.1"/>
    <property type="molecule type" value="Genomic_DNA"/>
</dbReference>
<feature type="domain" description="Sulfatase N-terminal" evidence="5">
    <location>
        <begin position="32"/>
        <end position="344"/>
    </location>
</feature>
<name>A0A1M7ZJ24_9BACT</name>
<accession>A0A1M7ZJ24</accession>
<proteinExistence type="inferred from homology"/>
<keyword evidence="3" id="KW-0378">Hydrolase</keyword>
<dbReference type="PROSITE" id="PS00523">
    <property type="entry name" value="SULFATASE_1"/>
    <property type="match status" value="1"/>
</dbReference>
<gene>
    <name evidence="6" type="ORF">SAMN04488108_3671</name>
</gene>
<evidence type="ECO:0000256" key="2">
    <source>
        <dbReference type="ARBA" id="ARBA00022723"/>
    </source>
</evidence>
<dbReference type="Gene3D" id="3.40.720.10">
    <property type="entry name" value="Alkaline Phosphatase, subunit A"/>
    <property type="match status" value="1"/>
</dbReference>
<dbReference type="InterPro" id="IPR050738">
    <property type="entry name" value="Sulfatase"/>
</dbReference>